<keyword evidence="3" id="KW-0017">Alkaloid metabolism</keyword>
<protein>
    <recommendedName>
        <fullName evidence="5">NmrA-like domain-containing protein</fullName>
    </recommendedName>
</protein>
<reference evidence="6" key="1">
    <citation type="submission" date="2021-02" db="EMBL/GenBank/DDBJ databases">
        <authorList>
            <person name="Nieuwenhuis M."/>
            <person name="Van De Peppel L.J.J."/>
        </authorList>
    </citation>
    <scope>NUCLEOTIDE SEQUENCE</scope>
    <source>
        <strain evidence="6">D49</strain>
    </source>
</reference>
<evidence type="ECO:0000256" key="1">
    <source>
        <dbReference type="ARBA" id="ARBA00005107"/>
    </source>
</evidence>
<reference evidence="6" key="2">
    <citation type="submission" date="2021-10" db="EMBL/GenBank/DDBJ databases">
        <title>Phylogenomics reveals ancestral predisposition of the termite-cultivated fungus Termitomyces towards a domesticated lifestyle.</title>
        <authorList>
            <person name="Auxier B."/>
            <person name="Grum-Grzhimaylo A."/>
            <person name="Cardenas M.E."/>
            <person name="Lodge J.D."/>
            <person name="Laessoe T."/>
            <person name="Pedersen O."/>
            <person name="Smith M.E."/>
            <person name="Kuyper T.W."/>
            <person name="Franco-Molano E.A."/>
            <person name="Baroni T.J."/>
            <person name="Aanen D.K."/>
        </authorList>
    </citation>
    <scope>NUCLEOTIDE SEQUENCE</scope>
    <source>
        <strain evidence="6">D49</strain>
    </source>
</reference>
<dbReference type="EMBL" id="JABCKI010000005">
    <property type="protein sequence ID" value="KAG5654550.1"/>
    <property type="molecule type" value="Genomic_DNA"/>
</dbReference>
<gene>
    <name evidence="6" type="ORF">H0H81_000075</name>
</gene>
<keyword evidence="4" id="KW-0560">Oxidoreductase</keyword>
<comment type="caution">
    <text evidence="6">The sequence shown here is derived from an EMBL/GenBank/DDBJ whole genome shotgun (WGS) entry which is preliminary data.</text>
</comment>
<dbReference type="PANTHER" id="PTHR43162">
    <property type="match status" value="1"/>
</dbReference>
<evidence type="ECO:0000256" key="3">
    <source>
        <dbReference type="ARBA" id="ARBA00022589"/>
    </source>
</evidence>
<dbReference type="InterPro" id="IPR008030">
    <property type="entry name" value="NmrA-like"/>
</dbReference>
<dbReference type="PANTHER" id="PTHR43162:SF1">
    <property type="entry name" value="PRESTALK A DIFFERENTIATION PROTEIN A"/>
    <property type="match status" value="1"/>
</dbReference>
<sequence length="280" mass="31238">MTTLLTGGTGKIGIILARLLTDANHSVLLASRSGKVPEPFKGVAFDWFDRSTWENSFKVDSNIDRIYLVGPSVLNMLSIVKDFIELAITKGVVRFVLVSASTLPRGGPHMGQVHHYLSERGVEYAVLRPTWFSENFAYTFRQSIRENDTIATATGSGRIPFVSVHDIADAAFKALVEDVGHNTEYIVLGPELYSNEEAAALFSDVLGRKITHKQLTDDESKKLWLSFGLDEDYANMMLAAEHLVATGEEEKLFHSDTPLKFVGTRRLKDYLQANREIWAV</sequence>
<proteinExistence type="inferred from homology"/>
<dbReference type="Gene3D" id="3.90.25.10">
    <property type="entry name" value="UDP-galactose 4-epimerase, domain 1"/>
    <property type="match status" value="1"/>
</dbReference>
<evidence type="ECO:0000313" key="6">
    <source>
        <dbReference type="EMBL" id="KAG5654550.1"/>
    </source>
</evidence>
<evidence type="ECO:0000256" key="4">
    <source>
        <dbReference type="ARBA" id="ARBA00023002"/>
    </source>
</evidence>
<dbReference type="Pfam" id="PF05368">
    <property type="entry name" value="NmrA"/>
    <property type="match status" value="1"/>
</dbReference>
<dbReference type="InterPro" id="IPR051604">
    <property type="entry name" value="Ergot_Alk_Oxidoreductase"/>
</dbReference>
<name>A0A9P7GW90_9AGAR</name>
<accession>A0A9P7GW90</accession>
<comment type="pathway">
    <text evidence="1">Alkaloid biosynthesis; ergot alkaloid biosynthesis.</text>
</comment>
<dbReference type="NCBIfam" id="TIGR03649">
    <property type="entry name" value="ergot_EASG"/>
    <property type="match status" value="1"/>
</dbReference>
<dbReference type="InterPro" id="IPR036291">
    <property type="entry name" value="NAD(P)-bd_dom_sf"/>
</dbReference>
<evidence type="ECO:0000259" key="5">
    <source>
        <dbReference type="Pfam" id="PF05368"/>
    </source>
</evidence>
<dbReference type="AlphaFoldDB" id="A0A9P7GW90"/>
<dbReference type="InterPro" id="IPR019901">
    <property type="entry name" value="Ergot_alkaloid_biosynthesis"/>
</dbReference>
<keyword evidence="7" id="KW-1185">Reference proteome</keyword>
<organism evidence="6 7">
    <name type="scientific">Sphagnurus paluster</name>
    <dbReference type="NCBI Taxonomy" id="117069"/>
    <lineage>
        <taxon>Eukaryota</taxon>
        <taxon>Fungi</taxon>
        <taxon>Dikarya</taxon>
        <taxon>Basidiomycota</taxon>
        <taxon>Agaricomycotina</taxon>
        <taxon>Agaricomycetes</taxon>
        <taxon>Agaricomycetidae</taxon>
        <taxon>Agaricales</taxon>
        <taxon>Tricholomatineae</taxon>
        <taxon>Lyophyllaceae</taxon>
        <taxon>Sphagnurus</taxon>
    </lineage>
</organism>
<comment type="similarity">
    <text evidence="2">Belongs to the fgaFS/easG family.</text>
</comment>
<dbReference type="Gene3D" id="3.40.50.720">
    <property type="entry name" value="NAD(P)-binding Rossmann-like Domain"/>
    <property type="match status" value="1"/>
</dbReference>
<dbReference type="Proteomes" id="UP000717328">
    <property type="component" value="Unassembled WGS sequence"/>
</dbReference>
<feature type="domain" description="NmrA-like" evidence="5">
    <location>
        <begin position="112"/>
        <end position="245"/>
    </location>
</feature>
<dbReference type="SUPFAM" id="SSF51735">
    <property type="entry name" value="NAD(P)-binding Rossmann-fold domains"/>
    <property type="match status" value="1"/>
</dbReference>
<evidence type="ECO:0000313" key="7">
    <source>
        <dbReference type="Proteomes" id="UP000717328"/>
    </source>
</evidence>
<dbReference type="GO" id="GO:0016491">
    <property type="term" value="F:oxidoreductase activity"/>
    <property type="evidence" value="ECO:0007669"/>
    <property type="project" value="UniProtKB-KW"/>
</dbReference>
<dbReference type="GO" id="GO:0009820">
    <property type="term" value="P:alkaloid metabolic process"/>
    <property type="evidence" value="ECO:0007669"/>
    <property type="project" value="UniProtKB-KW"/>
</dbReference>
<evidence type="ECO:0000256" key="2">
    <source>
        <dbReference type="ARBA" id="ARBA00005372"/>
    </source>
</evidence>
<dbReference type="OrthoDB" id="419598at2759"/>